<dbReference type="NCBIfam" id="TIGR04354">
    <property type="entry name" value="amphi-Trp"/>
    <property type="match status" value="1"/>
</dbReference>
<dbReference type="OrthoDB" id="282103at2157"/>
<dbReference type="GeneID" id="32892995"/>
<reference evidence="3" key="1">
    <citation type="submission" date="2017-02" db="EMBL/GenBank/DDBJ databases">
        <title>Natronthermophilus aegyptiacus gen. nov.,sp. nov., an aerobic, extremely halophilic alkalithermophilic archaeon isolated from the athalassohaline Wadi An Natrun, Egypt.</title>
        <authorList>
            <person name="Zhao B."/>
        </authorList>
    </citation>
    <scope>NUCLEOTIDE SEQUENCE [LARGE SCALE GENOMIC DNA]</scope>
    <source>
        <strain evidence="3">JW/NM-HA 15</strain>
    </source>
</reference>
<accession>A0A2Z2HPB9</accession>
<evidence type="ECO:0000259" key="1">
    <source>
        <dbReference type="Pfam" id="PF20068"/>
    </source>
</evidence>
<dbReference type="Pfam" id="PF20068">
    <property type="entry name" value="Amphi-Trp"/>
    <property type="match status" value="1"/>
</dbReference>
<name>A0A2Z2HPB9_9EURY</name>
<dbReference type="InterPro" id="IPR027598">
    <property type="entry name" value="Amphi-Trp_dom"/>
</dbReference>
<dbReference type="EMBL" id="CP019893">
    <property type="protein sequence ID" value="ARS88811.1"/>
    <property type="molecule type" value="Genomic_DNA"/>
</dbReference>
<evidence type="ECO:0000313" key="3">
    <source>
        <dbReference type="Proteomes" id="UP000250088"/>
    </source>
</evidence>
<dbReference type="AlphaFoldDB" id="A0A2Z2HPB9"/>
<gene>
    <name evidence="2" type="ORF">B1756_02910</name>
</gene>
<dbReference type="KEGG" id="naj:B1756_02910"/>
<proteinExistence type="predicted"/>
<keyword evidence="3" id="KW-1185">Reference proteome</keyword>
<sequence>MAETTAHDQDVEREHAADLLQELARELRGEDTANVQVGNKTLTLTPASTVEYGISVEERSPMFGGDREEITVTLEWKVPKPES</sequence>
<dbReference type="Proteomes" id="UP000250088">
    <property type="component" value="Chromosome"/>
</dbReference>
<feature type="domain" description="Amphi-Trp" evidence="1">
    <location>
        <begin position="7"/>
        <end position="80"/>
    </location>
</feature>
<evidence type="ECO:0000313" key="2">
    <source>
        <dbReference type="EMBL" id="ARS88811.1"/>
    </source>
</evidence>
<dbReference type="RefSeq" id="WP_086887196.1">
    <property type="nucleotide sequence ID" value="NZ_CP019893.1"/>
</dbReference>
<organism evidence="2 3">
    <name type="scientific">Natrarchaeobaculum aegyptiacum</name>
    <dbReference type="NCBI Taxonomy" id="745377"/>
    <lineage>
        <taxon>Archaea</taxon>
        <taxon>Methanobacteriati</taxon>
        <taxon>Methanobacteriota</taxon>
        <taxon>Stenosarchaea group</taxon>
        <taxon>Halobacteria</taxon>
        <taxon>Halobacteriales</taxon>
        <taxon>Natrialbaceae</taxon>
        <taxon>Natrarchaeobaculum</taxon>
    </lineage>
</organism>
<protein>
    <submittedName>
        <fullName evidence="2">Amphi-Trp domain-containing protein</fullName>
    </submittedName>
</protein>